<organism evidence="1 2">
    <name type="scientific">Araneus ventricosus</name>
    <name type="common">Orbweaver spider</name>
    <name type="synonym">Epeira ventricosa</name>
    <dbReference type="NCBI Taxonomy" id="182803"/>
    <lineage>
        <taxon>Eukaryota</taxon>
        <taxon>Metazoa</taxon>
        <taxon>Ecdysozoa</taxon>
        <taxon>Arthropoda</taxon>
        <taxon>Chelicerata</taxon>
        <taxon>Arachnida</taxon>
        <taxon>Araneae</taxon>
        <taxon>Araneomorphae</taxon>
        <taxon>Entelegynae</taxon>
        <taxon>Araneoidea</taxon>
        <taxon>Araneidae</taxon>
        <taxon>Araneus</taxon>
    </lineage>
</organism>
<keyword evidence="2" id="KW-1185">Reference proteome</keyword>
<gene>
    <name evidence="1" type="ORF">AVEN_127013-3_2</name>
</gene>
<reference evidence="1 2" key="1">
    <citation type="journal article" date="2019" name="Sci. Rep.">
        <title>Orb-weaving spider Araneus ventricosus genome elucidates the spidroin gene catalogue.</title>
        <authorList>
            <person name="Kono N."/>
            <person name="Nakamura H."/>
            <person name="Ohtoshi R."/>
            <person name="Moran D.A.P."/>
            <person name="Shinohara A."/>
            <person name="Yoshida Y."/>
            <person name="Fujiwara M."/>
            <person name="Mori M."/>
            <person name="Tomita M."/>
            <person name="Arakawa K."/>
        </authorList>
    </citation>
    <scope>NUCLEOTIDE SEQUENCE [LARGE SCALE GENOMIC DNA]</scope>
</reference>
<dbReference type="EMBL" id="BGPR01000134">
    <property type="protein sequence ID" value="GBL97904.1"/>
    <property type="molecule type" value="Genomic_DNA"/>
</dbReference>
<evidence type="ECO:0000313" key="1">
    <source>
        <dbReference type="EMBL" id="GBL97904.1"/>
    </source>
</evidence>
<comment type="caution">
    <text evidence="1">The sequence shown here is derived from an EMBL/GenBank/DDBJ whole genome shotgun (WGS) entry which is preliminary data.</text>
</comment>
<sequence>GHSYRVLFVSELCKSHPVYLSDGRCNSSSAETGVLMAITGYSPTQFVGGTQYHRQWVSPNL</sequence>
<proteinExistence type="predicted"/>
<name>A0A4Y2C3L0_ARAVE</name>
<protein>
    <submittedName>
        <fullName evidence="1">Uncharacterized protein</fullName>
    </submittedName>
</protein>
<accession>A0A4Y2C3L0</accession>
<feature type="non-terminal residue" evidence="1">
    <location>
        <position position="1"/>
    </location>
</feature>
<evidence type="ECO:0000313" key="2">
    <source>
        <dbReference type="Proteomes" id="UP000499080"/>
    </source>
</evidence>
<dbReference type="AlphaFoldDB" id="A0A4Y2C3L0"/>
<dbReference type="Proteomes" id="UP000499080">
    <property type="component" value="Unassembled WGS sequence"/>
</dbReference>